<feature type="domain" description="DUF83" evidence="10">
    <location>
        <begin position="12"/>
        <end position="171"/>
    </location>
</feature>
<evidence type="ECO:0000256" key="6">
    <source>
        <dbReference type="ARBA" id="ARBA00023014"/>
    </source>
</evidence>
<dbReference type="EMBL" id="FNBN01000003">
    <property type="protein sequence ID" value="SDG13485.1"/>
    <property type="molecule type" value="Genomic_DNA"/>
</dbReference>
<keyword evidence="1 9" id="KW-0540">Nuclease</keyword>
<dbReference type="GO" id="GO:0004527">
    <property type="term" value="F:exonuclease activity"/>
    <property type="evidence" value="ECO:0007669"/>
    <property type="project" value="UniProtKB-KW"/>
</dbReference>
<keyword evidence="6 9" id="KW-0411">Iron-sulfur</keyword>
<keyword evidence="2 9" id="KW-0479">Metal-binding</keyword>
<evidence type="ECO:0000256" key="3">
    <source>
        <dbReference type="ARBA" id="ARBA00022801"/>
    </source>
</evidence>
<dbReference type="Gene3D" id="3.90.320.10">
    <property type="match status" value="1"/>
</dbReference>
<gene>
    <name evidence="11" type="ORF">SAMN04488121_103588</name>
</gene>
<keyword evidence="5 9" id="KW-0408">Iron</keyword>
<evidence type="ECO:0000256" key="2">
    <source>
        <dbReference type="ARBA" id="ARBA00022723"/>
    </source>
</evidence>
<keyword evidence="7 9" id="KW-0051">Antiviral defense</keyword>
<reference evidence="11 12" key="1">
    <citation type="submission" date="2016-10" db="EMBL/GenBank/DDBJ databases">
        <authorList>
            <person name="de Groot N.N."/>
        </authorList>
    </citation>
    <scope>NUCLEOTIDE SEQUENCE [LARGE SCALE GENOMIC DNA]</scope>
    <source>
        <strain evidence="11 12">DSM 527</strain>
    </source>
</reference>
<evidence type="ECO:0000256" key="9">
    <source>
        <dbReference type="RuleBase" id="RU365022"/>
    </source>
</evidence>
<dbReference type="Pfam" id="PF01930">
    <property type="entry name" value="Cas_Cas4"/>
    <property type="match status" value="1"/>
</dbReference>
<proteinExistence type="inferred from homology"/>
<keyword evidence="4 9" id="KW-0269">Exonuclease</keyword>
<evidence type="ECO:0000256" key="1">
    <source>
        <dbReference type="ARBA" id="ARBA00022722"/>
    </source>
</evidence>
<evidence type="ECO:0000313" key="11">
    <source>
        <dbReference type="EMBL" id="SDG13485.1"/>
    </source>
</evidence>
<evidence type="ECO:0000256" key="8">
    <source>
        <dbReference type="ARBA" id="ARBA00023211"/>
    </source>
</evidence>
<dbReference type="Proteomes" id="UP000199045">
    <property type="component" value="Unassembled WGS sequence"/>
</dbReference>
<dbReference type="EC" id="3.1.12.1" evidence="9"/>
<dbReference type="GO" id="GO:0051536">
    <property type="term" value="F:iron-sulfur cluster binding"/>
    <property type="evidence" value="ECO:0007669"/>
    <property type="project" value="UniProtKB-KW"/>
</dbReference>
<evidence type="ECO:0000256" key="5">
    <source>
        <dbReference type="ARBA" id="ARBA00023004"/>
    </source>
</evidence>
<dbReference type="GO" id="GO:0051607">
    <property type="term" value="P:defense response to virus"/>
    <property type="evidence" value="ECO:0007669"/>
    <property type="project" value="UniProtKB-KW"/>
</dbReference>
<comment type="cofactor">
    <cofactor evidence="9">
        <name>Mg(2+)</name>
        <dbReference type="ChEBI" id="CHEBI:18420"/>
    </cofactor>
    <cofactor evidence="9">
        <name>Mn(2+)</name>
        <dbReference type="ChEBI" id="CHEBI:29035"/>
    </cofactor>
    <text evidence="9">Mg(2+) or Mn(2+) required for ssDNA cleavage activity.</text>
</comment>
<comment type="cofactor">
    <cofactor evidence="9">
        <name>iron-sulfur cluster</name>
        <dbReference type="ChEBI" id="CHEBI:30408"/>
    </cofactor>
</comment>
<protein>
    <recommendedName>
        <fullName evidence="9">CRISPR-associated exonuclease Cas4</fullName>
        <ecNumber evidence="9">3.1.12.1</ecNumber>
    </recommendedName>
</protein>
<organism evidence="11 12">
    <name type="scientific">Chitinophaga filiformis</name>
    <name type="common">Myxococcus filiformis</name>
    <name type="synonym">Flexibacter filiformis</name>
    <dbReference type="NCBI Taxonomy" id="104663"/>
    <lineage>
        <taxon>Bacteria</taxon>
        <taxon>Pseudomonadati</taxon>
        <taxon>Bacteroidota</taxon>
        <taxon>Chitinophagia</taxon>
        <taxon>Chitinophagales</taxon>
        <taxon>Chitinophagaceae</taxon>
        <taxon>Chitinophaga</taxon>
    </lineage>
</organism>
<name>A0A1G7RS08_CHIFI</name>
<keyword evidence="8 9" id="KW-0464">Manganese</keyword>
<comment type="similarity">
    <text evidence="9">Belongs to the CRISPR-associated exonuclease Cas4 family.</text>
</comment>
<dbReference type="PANTHER" id="PTHR37168:SF1">
    <property type="entry name" value="CRISPR-ASSOCIATED EXONUCLEASE CAS4"/>
    <property type="match status" value="1"/>
</dbReference>
<dbReference type="STRING" id="104663.SAMN04488121_103588"/>
<evidence type="ECO:0000256" key="7">
    <source>
        <dbReference type="ARBA" id="ARBA00023118"/>
    </source>
</evidence>
<keyword evidence="3 9" id="KW-0378">Hydrolase</keyword>
<sequence>MLIVPIGMNITATHINYYHVCHRKLWLFTNGITLEHTSDLVAEGKLIGENSYPQRAEKYTEIEIGGSKIDFYDAKNKVIHEIKKSGSMEDAHEWQVKYYIWLLAQNNVTGVTGIIEYPKLRQTKSISFSDSDRVYLQLCIEQINTIIHNPVCPQLLNSSICKRCSYYEFCYSSE</sequence>
<evidence type="ECO:0000313" key="12">
    <source>
        <dbReference type="Proteomes" id="UP000199045"/>
    </source>
</evidence>
<dbReference type="NCBIfam" id="TIGR00372">
    <property type="entry name" value="cas4"/>
    <property type="match status" value="1"/>
</dbReference>
<dbReference type="GO" id="GO:0046872">
    <property type="term" value="F:metal ion binding"/>
    <property type="evidence" value="ECO:0007669"/>
    <property type="project" value="UniProtKB-KW"/>
</dbReference>
<comment type="function">
    <text evidence="9">CRISPR (clustered regularly interspaced short palindromic repeat) is an adaptive immune system that provides protection against mobile genetic elements (viruses, transposable elements and conjugative plasmids). CRISPR clusters contain sequences complementary to antecedent mobile elements and target invading nucleic acids. CRISPR clusters are transcribed and processed into CRISPR RNA (crRNA).</text>
</comment>
<dbReference type="InterPro" id="IPR011604">
    <property type="entry name" value="PDDEXK-like_dom_sf"/>
</dbReference>
<dbReference type="InterPro" id="IPR022765">
    <property type="entry name" value="Dna2/Cas4_DUF83"/>
</dbReference>
<evidence type="ECO:0000259" key="10">
    <source>
        <dbReference type="Pfam" id="PF01930"/>
    </source>
</evidence>
<accession>A0A1G7RS08</accession>
<dbReference type="InterPro" id="IPR013343">
    <property type="entry name" value="CRISPR-assoc_prot_Cas4"/>
</dbReference>
<dbReference type="AlphaFoldDB" id="A0A1G7RS08"/>
<evidence type="ECO:0000256" key="4">
    <source>
        <dbReference type="ARBA" id="ARBA00022839"/>
    </source>
</evidence>
<dbReference type="PANTHER" id="PTHR37168">
    <property type="entry name" value="CRISPR-ASSOCIATED EXONUCLEASE CAS4"/>
    <property type="match status" value="1"/>
</dbReference>